<dbReference type="PROSITE" id="PS51257">
    <property type="entry name" value="PROKAR_LIPOPROTEIN"/>
    <property type="match status" value="1"/>
</dbReference>
<gene>
    <name evidence="1" type="ORF">FRZ54_09860</name>
</gene>
<dbReference type="Proteomes" id="UP000321479">
    <property type="component" value="Chromosome"/>
</dbReference>
<dbReference type="OrthoDB" id="668102at2"/>
<evidence type="ECO:0000313" key="1">
    <source>
        <dbReference type="EMBL" id="QEC62870.1"/>
    </source>
</evidence>
<reference evidence="1 2" key="1">
    <citation type="journal article" date="2017" name="Curr. Microbiol.">
        <title>Mucilaginibacter ginsenosidivorans sp. nov., Isolated from Soil of Ginseng Field.</title>
        <authorList>
            <person name="Kim M.M."/>
            <person name="Siddiqi M.Z."/>
            <person name="Im W.T."/>
        </authorList>
    </citation>
    <scope>NUCLEOTIDE SEQUENCE [LARGE SCALE GENOMIC DNA]</scope>
    <source>
        <strain evidence="1 2">Gsoil 3017</strain>
    </source>
</reference>
<proteinExistence type="predicted"/>
<accession>A0A5B8UUR2</accession>
<keyword evidence="2" id="KW-1185">Reference proteome</keyword>
<sequence length="260" mass="28907">MRKILIFITLLACTFAACKKAKKEPSQPGVYKMDKLTVSSGGKDSVYARTQVKIYTDHHFAYASMAPDSSVGFGIGSYKADTGTNIIETSIYSSASLDSPQVFHVAITAQQDSGYTQALPLTSPKGVKYTVTEMYTRLPTDGVSKLDGVWKLDEAYIIKGKDTTKQPENQYKAFWGGHFMFVHRYALDNTNLHFKNGFGYGDFTLRNDTLSESEQITSHATLLGRSFAIKINFNGDDEYSQVITDSTSGSRSVEIYRRLK</sequence>
<organism evidence="1 2">
    <name type="scientific">Mucilaginibacter ginsenosidivorans</name>
    <dbReference type="NCBI Taxonomy" id="398053"/>
    <lineage>
        <taxon>Bacteria</taxon>
        <taxon>Pseudomonadati</taxon>
        <taxon>Bacteroidota</taxon>
        <taxon>Sphingobacteriia</taxon>
        <taxon>Sphingobacteriales</taxon>
        <taxon>Sphingobacteriaceae</taxon>
        <taxon>Mucilaginibacter</taxon>
    </lineage>
</organism>
<dbReference type="KEGG" id="mgin:FRZ54_09860"/>
<dbReference type="RefSeq" id="WP_147031447.1">
    <property type="nucleotide sequence ID" value="NZ_CP042436.1"/>
</dbReference>
<dbReference type="EMBL" id="CP042436">
    <property type="protein sequence ID" value="QEC62870.1"/>
    <property type="molecule type" value="Genomic_DNA"/>
</dbReference>
<dbReference type="AlphaFoldDB" id="A0A5B8UUR2"/>
<evidence type="ECO:0000313" key="2">
    <source>
        <dbReference type="Proteomes" id="UP000321479"/>
    </source>
</evidence>
<name>A0A5B8UUR2_9SPHI</name>
<protein>
    <submittedName>
        <fullName evidence="1">Uncharacterized protein</fullName>
    </submittedName>
</protein>